<evidence type="ECO:0000313" key="3">
    <source>
        <dbReference type="Proteomes" id="UP000503278"/>
    </source>
</evidence>
<dbReference type="Pfam" id="PF08808">
    <property type="entry name" value="RES"/>
    <property type="match status" value="1"/>
</dbReference>
<dbReference type="KEGG" id="mrob:HH214_17390"/>
<protein>
    <submittedName>
        <fullName evidence="2">RES family NAD+ phosphorylase</fullName>
    </submittedName>
</protein>
<sequence>MVLYRIAKCNYINDLSGTGARLYGGRWNSVGNAMLYLASSRSLALLEVLVHLPPMLVPANYCILSVDVPDDIHELDVTLLPPNWQQYPEPAFLRTLGDQFIKQREHLLLKVPSAIVKQEYNYLLNPAHNQATEVKVLHQDMFSFDERLI</sequence>
<dbReference type="InterPro" id="IPR014914">
    <property type="entry name" value="RES_dom"/>
</dbReference>
<gene>
    <name evidence="2" type="ORF">HH214_17390</name>
</gene>
<feature type="domain" description="RES" evidence="1">
    <location>
        <begin position="14"/>
        <end position="138"/>
    </location>
</feature>
<dbReference type="AlphaFoldDB" id="A0A7L5E2C2"/>
<accession>A0A7L5E2C2</accession>
<organism evidence="2 3">
    <name type="scientific">Mucilaginibacter robiniae</name>
    <dbReference type="NCBI Taxonomy" id="2728022"/>
    <lineage>
        <taxon>Bacteria</taxon>
        <taxon>Pseudomonadati</taxon>
        <taxon>Bacteroidota</taxon>
        <taxon>Sphingobacteriia</taxon>
        <taxon>Sphingobacteriales</taxon>
        <taxon>Sphingobacteriaceae</taxon>
        <taxon>Mucilaginibacter</taxon>
    </lineage>
</organism>
<reference evidence="2 3" key="1">
    <citation type="submission" date="2020-04" db="EMBL/GenBank/DDBJ databases">
        <title>Genome sequencing of novel species.</title>
        <authorList>
            <person name="Heo J."/>
            <person name="Kim S.-J."/>
            <person name="Kim J.-S."/>
            <person name="Hong S.-B."/>
            <person name="Kwon S.-W."/>
        </authorList>
    </citation>
    <scope>NUCLEOTIDE SEQUENCE [LARGE SCALE GENOMIC DNA]</scope>
    <source>
        <strain evidence="2 3">F39-2</strain>
    </source>
</reference>
<keyword evidence="3" id="KW-1185">Reference proteome</keyword>
<evidence type="ECO:0000313" key="2">
    <source>
        <dbReference type="EMBL" id="QJD97520.1"/>
    </source>
</evidence>
<dbReference type="RefSeq" id="WP_169609763.1">
    <property type="nucleotide sequence ID" value="NZ_CP051682.1"/>
</dbReference>
<name>A0A7L5E2C2_9SPHI</name>
<dbReference type="SMART" id="SM00953">
    <property type="entry name" value="RES"/>
    <property type="match status" value="1"/>
</dbReference>
<dbReference type="EMBL" id="CP051682">
    <property type="protein sequence ID" value="QJD97520.1"/>
    <property type="molecule type" value="Genomic_DNA"/>
</dbReference>
<proteinExistence type="predicted"/>
<evidence type="ECO:0000259" key="1">
    <source>
        <dbReference type="SMART" id="SM00953"/>
    </source>
</evidence>
<dbReference type="Proteomes" id="UP000503278">
    <property type="component" value="Chromosome"/>
</dbReference>